<gene>
    <name evidence="7" type="ORF">ABH15_08690</name>
</gene>
<evidence type="ECO:0000313" key="8">
    <source>
        <dbReference type="Proteomes" id="UP000290932"/>
    </source>
</evidence>
<accession>A0A498H2L9</accession>
<dbReference type="InterPro" id="IPR002758">
    <property type="entry name" value="Cation_antiport_E"/>
</dbReference>
<sequence>MIPFLLTAVFALIIYLLLTAGSGSLGVWSPAELVMGAFLALIVAAISRNFFCKNHNVRMANPLRWVVLAVYAVVPFFLEMAKANIDVAYRVITGRIRPGIVRIQPGLKTDLGVLLLANSITLTPGTLTVGIDEETNDLFVHLINVKPGTERKPTLEATEITAWFDFPTWIRRIAE</sequence>
<dbReference type="PANTHER" id="PTHR34584">
    <property type="entry name" value="NA(+)/H(+) ANTIPORTER SUBUNIT E1"/>
    <property type="match status" value="1"/>
</dbReference>
<comment type="subcellular location">
    <subcellularLocation>
        <location evidence="1">Cell membrane</location>
        <topology evidence="1">Multi-pass membrane protein</topology>
    </subcellularLocation>
</comment>
<evidence type="ECO:0000256" key="1">
    <source>
        <dbReference type="ARBA" id="ARBA00004651"/>
    </source>
</evidence>
<dbReference type="PIRSF" id="PIRSF019239">
    <property type="entry name" value="MrpE"/>
    <property type="match status" value="1"/>
</dbReference>
<evidence type="ECO:0000256" key="5">
    <source>
        <dbReference type="ARBA" id="ARBA00023136"/>
    </source>
</evidence>
<keyword evidence="3 6" id="KW-0812">Transmembrane</keyword>
<dbReference type="Proteomes" id="UP000290932">
    <property type="component" value="Unassembled WGS sequence"/>
</dbReference>
<evidence type="ECO:0000256" key="2">
    <source>
        <dbReference type="ARBA" id="ARBA00022475"/>
    </source>
</evidence>
<evidence type="ECO:0000256" key="6">
    <source>
        <dbReference type="SAM" id="Phobius"/>
    </source>
</evidence>
<protein>
    <submittedName>
        <fullName evidence="7">Cation:proton antiporter</fullName>
    </submittedName>
</protein>
<dbReference type="PANTHER" id="PTHR34584:SF1">
    <property type="entry name" value="NA(+)_H(+) ANTIPORTER SUBUNIT E1"/>
    <property type="match status" value="1"/>
</dbReference>
<keyword evidence="8" id="KW-1185">Reference proteome</keyword>
<dbReference type="GO" id="GO:0005886">
    <property type="term" value="C:plasma membrane"/>
    <property type="evidence" value="ECO:0007669"/>
    <property type="project" value="UniProtKB-SubCell"/>
</dbReference>
<keyword evidence="2" id="KW-1003">Cell membrane</keyword>
<dbReference type="Pfam" id="PF01899">
    <property type="entry name" value="MNHE"/>
    <property type="match status" value="1"/>
</dbReference>
<keyword evidence="4 6" id="KW-1133">Transmembrane helix</keyword>
<comment type="caution">
    <text evidence="7">The sequence shown here is derived from an EMBL/GenBank/DDBJ whole genome shotgun (WGS) entry which is preliminary data.</text>
</comment>
<proteinExistence type="predicted"/>
<organism evidence="7 8">
    <name type="scientific">Methanoculleus taiwanensis</name>
    <dbReference type="NCBI Taxonomy" id="1550565"/>
    <lineage>
        <taxon>Archaea</taxon>
        <taxon>Methanobacteriati</taxon>
        <taxon>Methanobacteriota</taxon>
        <taxon>Stenosarchaea group</taxon>
        <taxon>Methanomicrobia</taxon>
        <taxon>Methanomicrobiales</taxon>
        <taxon>Methanomicrobiaceae</taxon>
        <taxon>Methanoculleus</taxon>
    </lineage>
</organism>
<evidence type="ECO:0000313" key="7">
    <source>
        <dbReference type="EMBL" id="RXE56216.1"/>
    </source>
</evidence>
<reference evidence="7 8" key="1">
    <citation type="journal article" date="2015" name="Int. J. Syst. Evol. Microbiol.">
        <title>Methanoculleus taiwanensis sp. nov., a methanogen isolated from deep marine sediment at the deformation front area near Taiwan.</title>
        <authorList>
            <person name="Weng C.Y."/>
            <person name="Chen S.C."/>
            <person name="Lai M.C."/>
            <person name="Wu S.Y."/>
            <person name="Lin S."/>
            <person name="Yang T.F."/>
            <person name="Chen P.C."/>
        </authorList>
    </citation>
    <scope>NUCLEOTIDE SEQUENCE [LARGE SCALE GENOMIC DNA]</scope>
    <source>
        <strain evidence="7 8">CYW4</strain>
    </source>
</reference>
<dbReference type="NCBIfam" id="NF006245">
    <property type="entry name" value="PRK08383.1"/>
    <property type="match status" value="1"/>
</dbReference>
<keyword evidence="5 6" id="KW-0472">Membrane</keyword>
<feature type="transmembrane region" description="Helical" evidence="6">
    <location>
        <begin position="63"/>
        <end position="81"/>
    </location>
</feature>
<dbReference type="AlphaFoldDB" id="A0A498H2L9"/>
<dbReference type="EMBL" id="LHQS01000002">
    <property type="protein sequence ID" value="RXE56216.1"/>
    <property type="molecule type" value="Genomic_DNA"/>
</dbReference>
<evidence type="ECO:0000256" key="3">
    <source>
        <dbReference type="ARBA" id="ARBA00022692"/>
    </source>
</evidence>
<name>A0A498H2L9_9EURY</name>
<dbReference type="RefSeq" id="WP_128693968.1">
    <property type="nucleotide sequence ID" value="NZ_LHQS01000002.1"/>
</dbReference>
<evidence type="ECO:0000256" key="4">
    <source>
        <dbReference type="ARBA" id="ARBA00022989"/>
    </source>
</evidence>
<dbReference type="GO" id="GO:0008324">
    <property type="term" value="F:monoatomic cation transmembrane transporter activity"/>
    <property type="evidence" value="ECO:0007669"/>
    <property type="project" value="InterPro"/>
</dbReference>
<feature type="transmembrane region" description="Helical" evidence="6">
    <location>
        <begin position="33"/>
        <end position="51"/>
    </location>
</feature>